<proteinExistence type="predicted"/>
<comment type="caution">
    <text evidence="1">The sequence shown here is derived from an EMBL/GenBank/DDBJ whole genome shotgun (WGS) entry which is preliminary data.</text>
</comment>
<reference evidence="1" key="1">
    <citation type="submission" date="2019-08" db="EMBL/GenBank/DDBJ databases">
        <authorList>
            <person name="Kucharzyk K."/>
            <person name="Murdoch R.W."/>
            <person name="Higgins S."/>
            <person name="Loffler F."/>
        </authorList>
    </citation>
    <scope>NUCLEOTIDE SEQUENCE</scope>
</reference>
<sequence length="193" mass="21515">MGSDRQKKIEGNAKLVKAAKGELDSDISNYNGALNYINARDRWTKVMMELEKVLPDTMWVTYVEPFDNKTISSMKSNQIMAGGMPGMPVMGMPPEAMMMGGAKVQEVSGVTLAPSSLIKKMDDVEWIVIEGHAMELGDNLPEAELQRNLSNSEVFAGGGDEDFVRDYRKATEGEMNLTSFRFRLKLKEPIEQQ</sequence>
<accession>A0A645I4W4</accession>
<protein>
    <submittedName>
        <fullName evidence="1">Uncharacterized protein</fullName>
    </submittedName>
</protein>
<dbReference type="AlphaFoldDB" id="A0A645I4W4"/>
<name>A0A645I4W4_9ZZZZ</name>
<organism evidence="1">
    <name type="scientific">bioreactor metagenome</name>
    <dbReference type="NCBI Taxonomy" id="1076179"/>
    <lineage>
        <taxon>unclassified sequences</taxon>
        <taxon>metagenomes</taxon>
        <taxon>ecological metagenomes</taxon>
    </lineage>
</organism>
<gene>
    <name evidence="1" type="ORF">SDC9_193884</name>
</gene>
<dbReference type="EMBL" id="VSSQ01106859">
    <property type="protein sequence ID" value="MPN46298.1"/>
    <property type="molecule type" value="Genomic_DNA"/>
</dbReference>
<evidence type="ECO:0000313" key="1">
    <source>
        <dbReference type="EMBL" id="MPN46298.1"/>
    </source>
</evidence>